<gene>
    <name evidence="5" type="ORF">OV287_54555</name>
</gene>
<evidence type="ECO:0000256" key="2">
    <source>
        <dbReference type="ARBA" id="ARBA00023125"/>
    </source>
</evidence>
<dbReference type="EMBL" id="JAPNKA010000001">
    <property type="protein sequence ID" value="MCY1083493.1"/>
    <property type="molecule type" value="Genomic_DNA"/>
</dbReference>
<keyword evidence="1" id="KW-0805">Transcription regulation</keyword>
<keyword evidence="3" id="KW-0804">Transcription</keyword>
<keyword evidence="2" id="KW-0238">DNA-binding</keyword>
<dbReference type="RefSeq" id="WP_267542020.1">
    <property type="nucleotide sequence ID" value="NZ_JAPNKA010000001.1"/>
</dbReference>
<feature type="domain" description="HTH gntR-type" evidence="4">
    <location>
        <begin position="58"/>
        <end position="129"/>
    </location>
</feature>
<name>A0ABT4AP56_9BACT</name>
<dbReference type="SMART" id="SM00345">
    <property type="entry name" value="HTH_GNTR"/>
    <property type="match status" value="1"/>
</dbReference>
<dbReference type="PANTHER" id="PTHR43537:SF52">
    <property type="entry name" value="FATTY ACID METABOLISM REGULATOR PROTEIN"/>
    <property type="match status" value="1"/>
</dbReference>
<protein>
    <submittedName>
        <fullName evidence="5">GntR family transcriptional regulator</fullName>
    </submittedName>
</protein>
<proteinExistence type="predicted"/>
<dbReference type="SUPFAM" id="SSF46785">
    <property type="entry name" value="Winged helix' DNA-binding domain"/>
    <property type="match status" value="1"/>
</dbReference>
<keyword evidence="6" id="KW-1185">Reference proteome</keyword>
<evidence type="ECO:0000256" key="3">
    <source>
        <dbReference type="ARBA" id="ARBA00023163"/>
    </source>
</evidence>
<sequence length="302" mass="33619">MKSTDMDATSTEQAPSLELVHEEAAQHQGGFHALPPDWPACCTASQQEEAAMEHWERMKRVVCIEEDLERMISQGRLPASGGLPSERMLARSYGVERGTIREALLRLAERGLIVRRQGRQARAVAIEQAVTLESVGVALHAWGSARPERLRLLEGYFALKRETAVGLLVHACAHASENELRPLQDACFMLRESARWDDGSKRWVEQEFAMLRMAAGVANRPGHFLLVQSLERAFEGMAGVVRPLLSSEAVLDWSQQTLSWLFDRDVEALRRDLSPLLLACDEHLLASLKAAPVRDGHRSDAG</sequence>
<evidence type="ECO:0000313" key="6">
    <source>
        <dbReference type="Proteomes" id="UP001207654"/>
    </source>
</evidence>
<evidence type="ECO:0000313" key="5">
    <source>
        <dbReference type="EMBL" id="MCY1083493.1"/>
    </source>
</evidence>
<dbReference type="CDD" id="cd07377">
    <property type="entry name" value="WHTH_GntR"/>
    <property type="match status" value="1"/>
</dbReference>
<dbReference type="Gene3D" id="1.10.10.10">
    <property type="entry name" value="Winged helix-like DNA-binding domain superfamily/Winged helix DNA-binding domain"/>
    <property type="match status" value="1"/>
</dbReference>
<dbReference type="InterPro" id="IPR036390">
    <property type="entry name" value="WH_DNA-bd_sf"/>
</dbReference>
<dbReference type="PANTHER" id="PTHR43537">
    <property type="entry name" value="TRANSCRIPTIONAL REGULATOR, GNTR FAMILY"/>
    <property type="match status" value="1"/>
</dbReference>
<dbReference type="InterPro" id="IPR000524">
    <property type="entry name" value="Tscrpt_reg_HTH_GntR"/>
</dbReference>
<organism evidence="5 6">
    <name type="scientific">Archangium lansingense</name>
    <dbReference type="NCBI Taxonomy" id="2995310"/>
    <lineage>
        <taxon>Bacteria</taxon>
        <taxon>Pseudomonadati</taxon>
        <taxon>Myxococcota</taxon>
        <taxon>Myxococcia</taxon>
        <taxon>Myxococcales</taxon>
        <taxon>Cystobacterineae</taxon>
        <taxon>Archangiaceae</taxon>
        <taxon>Archangium</taxon>
    </lineage>
</organism>
<dbReference type="Proteomes" id="UP001207654">
    <property type="component" value="Unassembled WGS sequence"/>
</dbReference>
<reference evidence="5 6" key="1">
    <citation type="submission" date="2022-11" db="EMBL/GenBank/DDBJ databases">
        <title>Minimal conservation of predation-associated metabolite biosynthetic gene clusters underscores biosynthetic potential of Myxococcota including descriptions for ten novel species: Archangium lansinium sp. nov., Myxococcus landrumus sp. nov., Nannocystis bai.</title>
        <authorList>
            <person name="Ahearne A."/>
            <person name="Stevens C."/>
            <person name="Phillips K."/>
        </authorList>
    </citation>
    <scope>NUCLEOTIDE SEQUENCE [LARGE SCALE GENOMIC DNA]</scope>
    <source>
        <strain evidence="5 6">MIWBW</strain>
    </source>
</reference>
<dbReference type="Pfam" id="PF00392">
    <property type="entry name" value="GntR"/>
    <property type="match status" value="1"/>
</dbReference>
<comment type="caution">
    <text evidence="5">The sequence shown here is derived from an EMBL/GenBank/DDBJ whole genome shotgun (WGS) entry which is preliminary data.</text>
</comment>
<dbReference type="InterPro" id="IPR036388">
    <property type="entry name" value="WH-like_DNA-bd_sf"/>
</dbReference>
<dbReference type="PROSITE" id="PS50949">
    <property type="entry name" value="HTH_GNTR"/>
    <property type="match status" value="1"/>
</dbReference>
<evidence type="ECO:0000259" key="4">
    <source>
        <dbReference type="PROSITE" id="PS50949"/>
    </source>
</evidence>
<evidence type="ECO:0000256" key="1">
    <source>
        <dbReference type="ARBA" id="ARBA00023015"/>
    </source>
</evidence>
<accession>A0ABT4AP56</accession>
<dbReference type="PRINTS" id="PR00035">
    <property type="entry name" value="HTHGNTR"/>
</dbReference>